<feature type="domain" description="F-box" evidence="1">
    <location>
        <begin position="1"/>
        <end position="48"/>
    </location>
</feature>
<dbReference type="Proteomes" id="UP000799324">
    <property type="component" value="Unassembled WGS sequence"/>
</dbReference>
<accession>A0A6A6T6R5</accession>
<dbReference type="SUPFAM" id="SSF81383">
    <property type="entry name" value="F-box domain"/>
    <property type="match status" value="1"/>
</dbReference>
<proteinExistence type="predicted"/>
<dbReference type="EMBL" id="MU004363">
    <property type="protein sequence ID" value="KAF2654518.1"/>
    <property type="molecule type" value="Genomic_DNA"/>
</dbReference>
<protein>
    <recommendedName>
        <fullName evidence="1">F-box domain-containing protein</fullName>
    </recommendedName>
</protein>
<dbReference type="PROSITE" id="PS50181">
    <property type="entry name" value="FBOX"/>
    <property type="match status" value="1"/>
</dbReference>
<dbReference type="AlphaFoldDB" id="A0A6A6T6R5"/>
<evidence type="ECO:0000259" key="1">
    <source>
        <dbReference type="PROSITE" id="PS50181"/>
    </source>
</evidence>
<name>A0A6A6T6R5_9PLEO</name>
<keyword evidence="3" id="KW-1185">Reference proteome</keyword>
<sequence length="290" mass="33105">MQLSGLPAELFREVLYKLDPASFYACLQTSRLFREHALSSTDLLITHILRVPCPWTEASLRASPAQRLLRCFRRAAVKHLNHGCWMTDMHIWAAPSDIDRRNSLITQLEWNEYRGPRYEKVFVQVQRDAATIHIYYIGHHDAHCAAVCLKYIISPDLVSVSLPKKDGDLAQCQVLKVATMPSRVVGSNQAYASTPRIAVLYCGKCSPSELSPAWRRLLIFRLDEEFGPIVAEKCEVEIRKGERVVAMALNGDGEPIILYRKYAPYDWQFRLAVLRVDLDTALEVNAYQRT</sequence>
<dbReference type="InterPro" id="IPR036047">
    <property type="entry name" value="F-box-like_dom_sf"/>
</dbReference>
<dbReference type="OrthoDB" id="6058203at2759"/>
<evidence type="ECO:0000313" key="3">
    <source>
        <dbReference type="Proteomes" id="UP000799324"/>
    </source>
</evidence>
<gene>
    <name evidence="2" type="ORF">K491DRAFT_470703</name>
</gene>
<reference evidence="2" key="1">
    <citation type="journal article" date="2020" name="Stud. Mycol.">
        <title>101 Dothideomycetes genomes: a test case for predicting lifestyles and emergence of pathogens.</title>
        <authorList>
            <person name="Haridas S."/>
            <person name="Albert R."/>
            <person name="Binder M."/>
            <person name="Bloem J."/>
            <person name="Labutti K."/>
            <person name="Salamov A."/>
            <person name="Andreopoulos B."/>
            <person name="Baker S."/>
            <person name="Barry K."/>
            <person name="Bills G."/>
            <person name="Bluhm B."/>
            <person name="Cannon C."/>
            <person name="Castanera R."/>
            <person name="Culley D."/>
            <person name="Daum C."/>
            <person name="Ezra D."/>
            <person name="Gonzalez J."/>
            <person name="Henrissat B."/>
            <person name="Kuo A."/>
            <person name="Liang C."/>
            <person name="Lipzen A."/>
            <person name="Lutzoni F."/>
            <person name="Magnuson J."/>
            <person name="Mondo S."/>
            <person name="Nolan M."/>
            <person name="Ohm R."/>
            <person name="Pangilinan J."/>
            <person name="Park H.-J."/>
            <person name="Ramirez L."/>
            <person name="Alfaro M."/>
            <person name="Sun H."/>
            <person name="Tritt A."/>
            <person name="Yoshinaga Y."/>
            <person name="Zwiers L.-H."/>
            <person name="Turgeon B."/>
            <person name="Goodwin S."/>
            <person name="Spatafora J."/>
            <person name="Crous P."/>
            <person name="Grigoriev I."/>
        </authorList>
    </citation>
    <scope>NUCLEOTIDE SEQUENCE</scope>
    <source>
        <strain evidence="2">CBS 122681</strain>
    </source>
</reference>
<evidence type="ECO:0000313" key="2">
    <source>
        <dbReference type="EMBL" id="KAF2654518.1"/>
    </source>
</evidence>
<dbReference type="InterPro" id="IPR001810">
    <property type="entry name" value="F-box_dom"/>
</dbReference>
<organism evidence="2 3">
    <name type="scientific">Lophiostoma macrostomum CBS 122681</name>
    <dbReference type="NCBI Taxonomy" id="1314788"/>
    <lineage>
        <taxon>Eukaryota</taxon>
        <taxon>Fungi</taxon>
        <taxon>Dikarya</taxon>
        <taxon>Ascomycota</taxon>
        <taxon>Pezizomycotina</taxon>
        <taxon>Dothideomycetes</taxon>
        <taxon>Pleosporomycetidae</taxon>
        <taxon>Pleosporales</taxon>
        <taxon>Lophiostomataceae</taxon>
        <taxon>Lophiostoma</taxon>
    </lineage>
</organism>